<keyword evidence="2" id="KW-1003">Cell membrane</keyword>
<protein>
    <submittedName>
        <fullName evidence="7">Lipopolysaccharide biosynthesis protein</fullName>
    </submittedName>
</protein>
<evidence type="ECO:0000256" key="5">
    <source>
        <dbReference type="ARBA" id="ARBA00023136"/>
    </source>
</evidence>
<comment type="caution">
    <text evidence="7">The sequence shown here is derived from an EMBL/GenBank/DDBJ whole genome shotgun (WGS) entry which is preliminary data.</text>
</comment>
<feature type="transmembrane region" description="Helical" evidence="6">
    <location>
        <begin position="80"/>
        <end position="100"/>
    </location>
</feature>
<evidence type="ECO:0000256" key="2">
    <source>
        <dbReference type="ARBA" id="ARBA00022475"/>
    </source>
</evidence>
<proteinExistence type="predicted"/>
<feature type="transmembrane region" description="Helical" evidence="6">
    <location>
        <begin position="353"/>
        <end position="373"/>
    </location>
</feature>
<dbReference type="Proteomes" id="UP001430755">
    <property type="component" value="Unassembled WGS sequence"/>
</dbReference>
<dbReference type="InterPro" id="IPR050833">
    <property type="entry name" value="Poly_Biosynth_Transport"/>
</dbReference>
<comment type="subcellular location">
    <subcellularLocation>
        <location evidence="1">Cell membrane</location>
        <topology evidence="1">Multi-pass membrane protein</topology>
    </subcellularLocation>
</comment>
<accession>A0ABS9WG58</accession>
<evidence type="ECO:0000256" key="3">
    <source>
        <dbReference type="ARBA" id="ARBA00022692"/>
    </source>
</evidence>
<evidence type="ECO:0000313" key="8">
    <source>
        <dbReference type="Proteomes" id="UP001430755"/>
    </source>
</evidence>
<feature type="transmembrane region" description="Helical" evidence="6">
    <location>
        <begin position="139"/>
        <end position="159"/>
    </location>
</feature>
<feature type="transmembrane region" description="Helical" evidence="6">
    <location>
        <begin position="12"/>
        <end position="36"/>
    </location>
</feature>
<dbReference type="PANTHER" id="PTHR30250">
    <property type="entry name" value="PST FAMILY PREDICTED COLANIC ACID TRANSPORTER"/>
    <property type="match status" value="1"/>
</dbReference>
<dbReference type="PANTHER" id="PTHR30250:SF11">
    <property type="entry name" value="O-ANTIGEN TRANSPORTER-RELATED"/>
    <property type="match status" value="1"/>
</dbReference>
<keyword evidence="3 6" id="KW-0812">Transmembrane</keyword>
<name>A0ABS9WG58_9ACTN</name>
<evidence type="ECO:0000313" key="7">
    <source>
        <dbReference type="EMBL" id="MCI2241779.1"/>
    </source>
</evidence>
<feature type="transmembrane region" description="Helical" evidence="6">
    <location>
        <begin position="281"/>
        <end position="305"/>
    </location>
</feature>
<sequence>MTSSAQLKRDYIWNTLGSVMNALASVVLLILVTQILGAYEGGVFSIAFAIAQQFQIVGHYEMRPYQATDVEERFSFGVYLASRIVTCSLMMVGVFLYAFYSNGLSFEAVLLALLASLRFFDAFEDVFHGMFQQQGRLDIAGKAFFGRVCAMLVSFAVVLLVSRNLLIACIASLGASLIAFIVLNVPEAKRRSTLRPVFSASGIKSLLVACLPLFLGSFLLMYVVNAPRYGIESAMSKEFQTFYSILFMPAMVINLLSGFVFKPLLNTLASLWARGDRRAFFGILAKGLLVVIGVTAAALLVGYWLGIPVLSFIYGIDLGGYRPELMVLLVGGGFNAAAVIGYYGLVTMRCQKAVLVGYGVTALMAFMAVRPAIVAGGLWGASVLYTCLMALLALILFALVAFLARR</sequence>
<feature type="transmembrane region" description="Helical" evidence="6">
    <location>
        <begin position="325"/>
        <end position="346"/>
    </location>
</feature>
<evidence type="ECO:0000256" key="6">
    <source>
        <dbReference type="SAM" id="Phobius"/>
    </source>
</evidence>
<gene>
    <name evidence="7" type="ORF">LPT13_05345</name>
</gene>
<keyword evidence="4 6" id="KW-1133">Transmembrane helix</keyword>
<feature type="transmembrane region" description="Helical" evidence="6">
    <location>
        <begin position="165"/>
        <end position="185"/>
    </location>
</feature>
<evidence type="ECO:0000256" key="4">
    <source>
        <dbReference type="ARBA" id="ARBA00022989"/>
    </source>
</evidence>
<dbReference type="RefSeq" id="WP_242164355.1">
    <property type="nucleotide sequence ID" value="NZ_JAJMLW010000002.1"/>
</dbReference>
<feature type="transmembrane region" description="Helical" evidence="6">
    <location>
        <begin position="379"/>
        <end position="404"/>
    </location>
</feature>
<evidence type="ECO:0000256" key="1">
    <source>
        <dbReference type="ARBA" id="ARBA00004651"/>
    </source>
</evidence>
<keyword evidence="8" id="KW-1185">Reference proteome</keyword>
<feature type="transmembrane region" description="Helical" evidence="6">
    <location>
        <begin position="197"/>
        <end position="222"/>
    </location>
</feature>
<reference evidence="7" key="1">
    <citation type="submission" date="2021-11" db="EMBL/GenBank/DDBJ databases">
        <title>A Novel Adlercreutzia Species, isolated from a Allomyrina dichotoma larva feces.</title>
        <authorList>
            <person name="Suh M.K."/>
        </authorList>
    </citation>
    <scope>NUCLEOTIDE SEQUENCE</scope>
    <source>
        <strain evidence="7">JBNU-10</strain>
    </source>
</reference>
<dbReference type="EMBL" id="JAJMLW010000002">
    <property type="protein sequence ID" value="MCI2241779.1"/>
    <property type="molecule type" value="Genomic_DNA"/>
</dbReference>
<keyword evidence="5 6" id="KW-0472">Membrane</keyword>
<feature type="transmembrane region" description="Helical" evidence="6">
    <location>
        <begin position="242"/>
        <end position="261"/>
    </location>
</feature>
<organism evidence="7 8">
    <name type="scientific">Adlercreutzia faecimuris</name>
    <dbReference type="NCBI Taxonomy" id="2897341"/>
    <lineage>
        <taxon>Bacteria</taxon>
        <taxon>Bacillati</taxon>
        <taxon>Actinomycetota</taxon>
        <taxon>Coriobacteriia</taxon>
        <taxon>Eggerthellales</taxon>
        <taxon>Eggerthellaceae</taxon>
        <taxon>Adlercreutzia</taxon>
    </lineage>
</organism>